<keyword evidence="2" id="KW-0812">Transmembrane</keyword>
<dbReference type="KEGG" id="mgad:MGAD_28980"/>
<reference evidence="3 4" key="1">
    <citation type="journal article" date="2019" name="Emerg. Microbes Infect.">
        <title>Comprehensive subspecies identification of 175 nontuberculous mycobacteria species based on 7547 genomic profiles.</title>
        <authorList>
            <person name="Matsumoto Y."/>
            <person name="Kinjo T."/>
            <person name="Motooka D."/>
            <person name="Nabeya D."/>
            <person name="Jung N."/>
            <person name="Uechi K."/>
            <person name="Horii T."/>
            <person name="Iida T."/>
            <person name="Fujita J."/>
            <person name="Nakamura S."/>
        </authorList>
    </citation>
    <scope>NUCLEOTIDE SEQUENCE [LARGE SCALE GENOMIC DNA]</scope>
    <source>
        <strain evidence="3 4">JCM 12688</strain>
    </source>
</reference>
<name>A0A7I7WPY6_MYCGU</name>
<feature type="region of interest" description="Disordered" evidence="1">
    <location>
        <begin position="245"/>
        <end position="334"/>
    </location>
</feature>
<dbReference type="EMBL" id="AP022608">
    <property type="protein sequence ID" value="BBZ18563.1"/>
    <property type="molecule type" value="Genomic_DNA"/>
</dbReference>
<accession>A0A7I7WPY6</accession>
<evidence type="ECO:0000313" key="3">
    <source>
        <dbReference type="EMBL" id="BBZ18563.1"/>
    </source>
</evidence>
<keyword evidence="2" id="KW-0472">Membrane</keyword>
<feature type="compositionally biased region" description="Pro residues" evidence="1">
    <location>
        <begin position="256"/>
        <end position="276"/>
    </location>
</feature>
<gene>
    <name evidence="3" type="ORF">MGAD_28980</name>
</gene>
<dbReference type="Proteomes" id="UP000466187">
    <property type="component" value="Chromosome"/>
</dbReference>
<evidence type="ECO:0000256" key="1">
    <source>
        <dbReference type="SAM" id="MobiDB-lite"/>
    </source>
</evidence>
<feature type="transmembrane region" description="Helical" evidence="2">
    <location>
        <begin position="15"/>
        <end position="38"/>
    </location>
</feature>
<sequence length="334" mass="38064">METDLRALRVTDVSAHGWIALAAWVAVMVLVAALIYAWRAYQRARAHAEELMQPNVAMFMEPAAHDWHLVELVVRNFGQTPAYGIRFEWAHPPTVGKYENVYEDRYVDIVPLNLPAEIPYLAPSQEFRIVWDSALDRRELGETIASRFDGAVTYSDQPTTKGSKRAGRQFRSAAVLDWATLHPVERLELLTTHDLARQEKQKLELLRNLLTYYHYAASESREEVLRSEINRVRTAADKMRERLTTAKAKTSAEKPAPQPPRPAPPREIPFNGPPRQVPFSTGPHEVPFITPPREAQFNGPSPQDVVHNDDTDYDDDEAHTQVINGRPRHRRDLG</sequence>
<organism evidence="3 4">
    <name type="scientific">Mycolicibacterium gadium</name>
    <name type="common">Mycobacterium gadium</name>
    <dbReference type="NCBI Taxonomy" id="1794"/>
    <lineage>
        <taxon>Bacteria</taxon>
        <taxon>Bacillati</taxon>
        <taxon>Actinomycetota</taxon>
        <taxon>Actinomycetes</taxon>
        <taxon>Mycobacteriales</taxon>
        <taxon>Mycobacteriaceae</taxon>
        <taxon>Mycolicibacterium</taxon>
    </lineage>
</organism>
<evidence type="ECO:0000313" key="4">
    <source>
        <dbReference type="Proteomes" id="UP000466187"/>
    </source>
</evidence>
<dbReference type="RefSeq" id="WP_163687073.1">
    <property type="nucleotide sequence ID" value="NZ_AP022608.1"/>
</dbReference>
<proteinExistence type="predicted"/>
<protein>
    <submittedName>
        <fullName evidence="3">Uncharacterized protein</fullName>
    </submittedName>
</protein>
<dbReference type="AlphaFoldDB" id="A0A7I7WPY6"/>
<keyword evidence="2" id="KW-1133">Transmembrane helix</keyword>
<evidence type="ECO:0000256" key="2">
    <source>
        <dbReference type="SAM" id="Phobius"/>
    </source>
</evidence>